<gene>
    <name evidence="1" type="ORF">DERYTH_LOCUS2528</name>
</gene>
<keyword evidence="2" id="KW-1185">Reference proteome</keyword>
<sequence length="181" mass="21110">MENQNTRDFLKRQWPSILASKKDIKLSNPQISHGGKVISTKIAIRITSSNKDRSEFFERWTPLYDEESINILGGDFNTNTNRVSQASAQSDATCIQLKRLTNNFVNLAFFEGNNPFLTFFQNTWNNKTMATRLDSIFIDKNYVLLVEKTETLFGNSDYLRDRHLQATRIRNLYKWTTKKDL</sequence>
<protein>
    <submittedName>
        <fullName evidence="1">8003_t:CDS:1</fullName>
    </submittedName>
</protein>
<dbReference type="OrthoDB" id="2288491at2759"/>
<dbReference type="Proteomes" id="UP000789405">
    <property type="component" value="Unassembled WGS sequence"/>
</dbReference>
<evidence type="ECO:0000313" key="2">
    <source>
        <dbReference type="Proteomes" id="UP000789405"/>
    </source>
</evidence>
<dbReference type="EMBL" id="CAJVPY010000816">
    <property type="protein sequence ID" value="CAG8493358.1"/>
    <property type="molecule type" value="Genomic_DNA"/>
</dbReference>
<evidence type="ECO:0000313" key="1">
    <source>
        <dbReference type="EMBL" id="CAG8493358.1"/>
    </source>
</evidence>
<dbReference type="SUPFAM" id="SSF56219">
    <property type="entry name" value="DNase I-like"/>
    <property type="match status" value="1"/>
</dbReference>
<reference evidence="1" key="1">
    <citation type="submission" date="2021-06" db="EMBL/GenBank/DDBJ databases">
        <authorList>
            <person name="Kallberg Y."/>
            <person name="Tangrot J."/>
            <person name="Rosling A."/>
        </authorList>
    </citation>
    <scope>NUCLEOTIDE SEQUENCE</scope>
    <source>
        <strain evidence="1">MA453B</strain>
    </source>
</reference>
<dbReference type="InterPro" id="IPR036691">
    <property type="entry name" value="Endo/exonu/phosph_ase_sf"/>
</dbReference>
<organism evidence="1 2">
    <name type="scientific">Dentiscutata erythropus</name>
    <dbReference type="NCBI Taxonomy" id="1348616"/>
    <lineage>
        <taxon>Eukaryota</taxon>
        <taxon>Fungi</taxon>
        <taxon>Fungi incertae sedis</taxon>
        <taxon>Mucoromycota</taxon>
        <taxon>Glomeromycotina</taxon>
        <taxon>Glomeromycetes</taxon>
        <taxon>Diversisporales</taxon>
        <taxon>Gigasporaceae</taxon>
        <taxon>Dentiscutata</taxon>
    </lineage>
</organism>
<dbReference type="AlphaFoldDB" id="A0A9N8ZGX3"/>
<name>A0A9N8ZGX3_9GLOM</name>
<accession>A0A9N8ZGX3</accession>
<comment type="caution">
    <text evidence="1">The sequence shown here is derived from an EMBL/GenBank/DDBJ whole genome shotgun (WGS) entry which is preliminary data.</text>
</comment>
<proteinExistence type="predicted"/>